<feature type="region of interest" description="Disordered" evidence="1">
    <location>
        <begin position="33"/>
        <end position="115"/>
    </location>
</feature>
<feature type="compositionally biased region" description="Polar residues" evidence="1">
    <location>
        <begin position="106"/>
        <end position="115"/>
    </location>
</feature>
<sequence>MNQHHPLNQAANGGQTSSDLHIYEILDDEIGYDADVETVRPDAYEEPDSEKSEGATSSSENEERWQDELVKQMKTLDCSSNATTVSNEDGSSRGRKRRSKDAFGSSAVQVSTGLSESRLEITEVAEIADEQEARPRPKRMRRRSRRSKTIHGILCKSLGSQSEPGEHERWRTGSRAVTEDSVATESSPQDPLDDAMELG</sequence>
<evidence type="ECO:0000256" key="1">
    <source>
        <dbReference type="SAM" id="MobiDB-lite"/>
    </source>
</evidence>
<organism evidence="2 3">
    <name type="scientific">Endocarpon pusillum (strain Z07020 / HMAS-L-300199)</name>
    <name type="common">Lichen-forming fungus</name>
    <dbReference type="NCBI Taxonomy" id="1263415"/>
    <lineage>
        <taxon>Eukaryota</taxon>
        <taxon>Fungi</taxon>
        <taxon>Dikarya</taxon>
        <taxon>Ascomycota</taxon>
        <taxon>Pezizomycotina</taxon>
        <taxon>Eurotiomycetes</taxon>
        <taxon>Chaetothyriomycetidae</taxon>
        <taxon>Verrucariales</taxon>
        <taxon>Verrucariaceae</taxon>
        <taxon>Endocarpon</taxon>
    </lineage>
</organism>
<dbReference type="OrthoDB" id="4186058at2759"/>
<gene>
    <name evidence="2" type="ORF">EPUS_05065</name>
</gene>
<feature type="compositionally biased region" description="Basic and acidic residues" evidence="1">
    <location>
        <begin position="61"/>
        <end position="71"/>
    </location>
</feature>
<protein>
    <submittedName>
        <fullName evidence="2">Uncharacterized protein</fullName>
    </submittedName>
</protein>
<dbReference type="eggNOG" id="ENOG502T95H">
    <property type="taxonomic scope" value="Eukaryota"/>
</dbReference>
<dbReference type="HOGENOM" id="CLU_1390921_0_0_1"/>
<accession>U1HUJ1</accession>
<feature type="region of interest" description="Disordered" evidence="1">
    <location>
        <begin position="128"/>
        <end position="199"/>
    </location>
</feature>
<feature type="compositionally biased region" description="Polar residues" evidence="1">
    <location>
        <begin position="77"/>
        <end position="89"/>
    </location>
</feature>
<name>U1HUJ1_ENDPU</name>
<proteinExistence type="predicted"/>
<reference evidence="3" key="1">
    <citation type="journal article" date="2014" name="BMC Genomics">
        <title>Genome characteristics reveal the impact of lichenization on lichen-forming fungus Endocarpon pusillum Hedwig (Verrucariales, Ascomycota).</title>
        <authorList>
            <person name="Wang Y.-Y."/>
            <person name="Liu B."/>
            <person name="Zhang X.-Y."/>
            <person name="Zhou Q.-M."/>
            <person name="Zhang T."/>
            <person name="Li H."/>
            <person name="Yu Y.-F."/>
            <person name="Zhang X.-L."/>
            <person name="Hao X.-Y."/>
            <person name="Wang M."/>
            <person name="Wang L."/>
            <person name="Wei J.-C."/>
        </authorList>
    </citation>
    <scope>NUCLEOTIDE SEQUENCE [LARGE SCALE GENOMIC DNA]</scope>
    <source>
        <strain evidence="3">Z07020 / HMAS-L-300199</strain>
    </source>
</reference>
<dbReference type="RefSeq" id="XP_007801420.1">
    <property type="nucleotide sequence ID" value="XM_007803229.1"/>
</dbReference>
<keyword evidence="3" id="KW-1185">Reference proteome</keyword>
<feature type="compositionally biased region" description="Basic residues" evidence="1">
    <location>
        <begin position="136"/>
        <end position="149"/>
    </location>
</feature>
<dbReference type="EMBL" id="KE721008">
    <property type="protein sequence ID" value="ERF72984.1"/>
    <property type="molecule type" value="Genomic_DNA"/>
</dbReference>
<evidence type="ECO:0000313" key="2">
    <source>
        <dbReference type="EMBL" id="ERF72984.1"/>
    </source>
</evidence>
<evidence type="ECO:0000313" key="3">
    <source>
        <dbReference type="Proteomes" id="UP000019373"/>
    </source>
</evidence>
<dbReference type="OMA" id="EHERWRT"/>
<dbReference type="GeneID" id="19240018"/>
<dbReference type="AlphaFoldDB" id="U1HUJ1"/>
<feature type="compositionally biased region" description="Basic and acidic residues" evidence="1">
    <location>
        <begin position="37"/>
        <end position="53"/>
    </location>
</feature>
<dbReference type="Proteomes" id="UP000019373">
    <property type="component" value="Unassembled WGS sequence"/>
</dbReference>